<reference evidence="1 2" key="1">
    <citation type="submission" date="2013-11" db="EMBL/GenBank/DDBJ databases">
        <title>The Genome Sequence of Phytophthora parasitica P10297.</title>
        <authorList>
            <consortium name="The Broad Institute Genomics Platform"/>
            <person name="Russ C."/>
            <person name="Tyler B."/>
            <person name="Panabieres F."/>
            <person name="Shan W."/>
            <person name="Tripathy S."/>
            <person name="Grunwald N."/>
            <person name="Machado M."/>
            <person name="Johnson C.S."/>
            <person name="Walker B."/>
            <person name="Young S.K."/>
            <person name="Zeng Q."/>
            <person name="Gargeya S."/>
            <person name="Fitzgerald M."/>
            <person name="Haas B."/>
            <person name="Abouelleil A."/>
            <person name="Allen A.W."/>
            <person name="Alvarado L."/>
            <person name="Arachchi H.M."/>
            <person name="Berlin A.M."/>
            <person name="Chapman S.B."/>
            <person name="Gainer-Dewar J."/>
            <person name="Goldberg J."/>
            <person name="Griggs A."/>
            <person name="Gujja S."/>
            <person name="Hansen M."/>
            <person name="Howarth C."/>
            <person name="Imamovic A."/>
            <person name="Ireland A."/>
            <person name="Larimer J."/>
            <person name="McCowan C."/>
            <person name="Murphy C."/>
            <person name="Pearson M."/>
            <person name="Poon T.W."/>
            <person name="Priest M."/>
            <person name="Roberts A."/>
            <person name="Saif S."/>
            <person name="Shea T."/>
            <person name="Sisk P."/>
            <person name="Sykes S."/>
            <person name="Wortman J."/>
            <person name="Nusbaum C."/>
            <person name="Birren B."/>
        </authorList>
    </citation>
    <scope>NUCLEOTIDE SEQUENCE [LARGE SCALE GENOMIC DNA]</scope>
    <source>
        <strain evidence="1 2">P10297</strain>
    </source>
</reference>
<comment type="caution">
    <text evidence="1">The sequence shown here is derived from an EMBL/GenBank/DDBJ whole genome shotgun (WGS) entry which is preliminary data.</text>
</comment>
<accession>W2ZE56</accession>
<dbReference type="AlphaFoldDB" id="W2ZE56"/>
<protein>
    <submittedName>
        <fullName evidence="1">Uncharacterized protein</fullName>
    </submittedName>
</protein>
<dbReference type="Proteomes" id="UP000018948">
    <property type="component" value="Unassembled WGS sequence"/>
</dbReference>
<evidence type="ECO:0000313" key="2">
    <source>
        <dbReference type="Proteomes" id="UP000018948"/>
    </source>
</evidence>
<evidence type="ECO:0000313" key="1">
    <source>
        <dbReference type="EMBL" id="ETP44469.1"/>
    </source>
</evidence>
<gene>
    <name evidence="1" type="ORF">F442_08934</name>
</gene>
<organism evidence="1 2">
    <name type="scientific">Phytophthora nicotianae P10297</name>
    <dbReference type="NCBI Taxonomy" id="1317064"/>
    <lineage>
        <taxon>Eukaryota</taxon>
        <taxon>Sar</taxon>
        <taxon>Stramenopiles</taxon>
        <taxon>Oomycota</taxon>
        <taxon>Peronosporomycetes</taxon>
        <taxon>Peronosporales</taxon>
        <taxon>Peronosporaceae</taxon>
        <taxon>Phytophthora</taxon>
    </lineage>
</organism>
<dbReference type="EMBL" id="ANIY01001874">
    <property type="protein sequence ID" value="ETP44469.1"/>
    <property type="molecule type" value="Genomic_DNA"/>
</dbReference>
<feature type="non-terminal residue" evidence="1">
    <location>
        <position position="1"/>
    </location>
</feature>
<name>W2ZE56_PHYNI</name>
<sequence length="55" mass="5903">ASPFSGALRPYFQGAADSPIVSSIPADTTRAQTNSLQFPDTIKYIYWPSAAATRP</sequence>
<proteinExistence type="predicted"/>